<dbReference type="InterPro" id="IPR059106">
    <property type="entry name" value="WHD_MalT"/>
</dbReference>
<keyword evidence="3" id="KW-1185">Reference proteome</keyword>
<dbReference type="GO" id="GO:0003677">
    <property type="term" value="F:DNA binding"/>
    <property type="evidence" value="ECO:0007669"/>
    <property type="project" value="InterPro"/>
</dbReference>
<gene>
    <name evidence="2" type="ORF">BA062_27570</name>
</gene>
<dbReference type="Proteomes" id="UP000247892">
    <property type="component" value="Unassembled WGS sequence"/>
</dbReference>
<reference evidence="2 3" key="1">
    <citation type="submission" date="2016-07" db="EMBL/GenBank/DDBJ databases">
        <title>Draft genome sequence of Prauserella sp. YIM 121212, isolated from alkaline soil.</title>
        <authorList>
            <person name="Ruckert C."/>
            <person name="Albersmeier A."/>
            <person name="Jiang C.-L."/>
            <person name="Jiang Y."/>
            <person name="Kalinowski J."/>
            <person name="Schneider O."/>
            <person name="Winkler A."/>
            <person name="Zotchev S.B."/>
        </authorList>
    </citation>
    <scope>NUCLEOTIDE SEQUENCE [LARGE SCALE GENOMIC DNA]</scope>
    <source>
        <strain evidence="2 3">YIM 121212</strain>
    </source>
</reference>
<dbReference type="Gene3D" id="1.10.10.10">
    <property type="entry name" value="Winged helix-like DNA-binding domain superfamily/Winged helix DNA-binding domain"/>
    <property type="match status" value="1"/>
</dbReference>
<protein>
    <recommendedName>
        <fullName evidence="1">HTH luxR-type domain-containing protein</fullName>
    </recommendedName>
</protein>
<dbReference type="GO" id="GO:0006355">
    <property type="term" value="P:regulation of DNA-templated transcription"/>
    <property type="evidence" value="ECO:0007669"/>
    <property type="project" value="InterPro"/>
</dbReference>
<dbReference type="SMART" id="SM00421">
    <property type="entry name" value="HTH_LUXR"/>
    <property type="match status" value="1"/>
</dbReference>
<dbReference type="InterPro" id="IPR011990">
    <property type="entry name" value="TPR-like_helical_dom_sf"/>
</dbReference>
<dbReference type="Gene3D" id="3.40.50.300">
    <property type="entry name" value="P-loop containing nucleotide triphosphate hydrolases"/>
    <property type="match status" value="1"/>
</dbReference>
<dbReference type="CDD" id="cd06170">
    <property type="entry name" value="LuxR_C_like"/>
    <property type="match status" value="1"/>
</dbReference>
<dbReference type="InterPro" id="IPR027417">
    <property type="entry name" value="P-loop_NTPase"/>
</dbReference>
<dbReference type="Pfam" id="PF00196">
    <property type="entry name" value="GerE"/>
    <property type="match status" value="1"/>
</dbReference>
<feature type="domain" description="HTH luxR-type" evidence="1">
    <location>
        <begin position="779"/>
        <end position="844"/>
    </location>
</feature>
<dbReference type="PROSITE" id="PS50043">
    <property type="entry name" value="HTH_LUXR_2"/>
    <property type="match status" value="1"/>
</dbReference>
<dbReference type="Pfam" id="PF25873">
    <property type="entry name" value="WHD_MalT"/>
    <property type="match status" value="1"/>
</dbReference>
<name>A0A318LDD9_9PSEU</name>
<evidence type="ECO:0000259" key="1">
    <source>
        <dbReference type="PROSITE" id="PS50043"/>
    </source>
</evidence>
<sequence length="846" mass="89113">MPQLPAGFVARPALRELLGRAAVTSVCAPAGYGKTLLLADWVRAGNERRTAWVRLDAGDNDPERFWSSVLTALARCAAVPANSALRRPVPPGGDPASFVAEVVNALDELAEPVWLVLDDVQELTAVSTLHALATLVRHQPPALNLVFAGRSELPLPLPRLRVEGRLTDLTAAELRFSAEEADTLLRSAGVALDAGELAGLVEQTGGWVAGLRLAARSLPAAPDREAFLACFAGEDTAVADYLGDEVLGTLTDDVREFLSAISVCDTVTPPLAGVLSGRADAGLLLDELSGRRALVTAARARQQSYRVHPLLREHLRAGLRRQRPQRAVALHTAAAHWYASHARPREAIDHAGRAEDTGVVSELLREEAVGLLLRGDRRAVLDGLAAAGQGRVRADAWLSLVAALADVEAGDPASAEPALADSEAAWPEHAGAELESLRSLVLATYALVCGRAPGEAEPGGSPATRPWAALLSGCGLLHDGDLAGARRGLTEALRTARERDLGYLAMHCHTALGAVSALEGDYADMAGSCAAAVAIAAEHGRDDSPLLAPARLLLGFAALLGADARAALRHAAEAAGAAGELPQARLRFLIDVLTGAALTDRGRHADGLRLLHDARAELGEVTLLPQPAVLAALMEYRAALRLGREAHARDVRTWLLARVTAPAERALLGAWWQATHGEPAAARRMAEAVAEGDRGVLGDLTRVEARLLETALALRARERTRARRCLASALTLAEPSGLILPFAHAEPTVRQLLADQLGGFGSAGPFAERVHRALAEREGVHAEGLLTGREHVVLARLGSHQSLSEVASGLSVSVNTVKTHVRAIYGKLGVNNRRAAVVAARELGLT</sequence>
<dbReference type="SUPFAM" id="SSF46894">
    <property type="entry name" value="C-terminal effector domain of the bipartite response regulators"/>
    <property type="match status" value="1"/>
</dbReference>
<dbReference type="InterPro" id="IPR036388">
    <property type="entry name" value="WH-like_DNA-bd_sf"/>
</dbReference>
<evidence type="ECO:0000313" key="3">
    <source>
        <dbReference type="Proteomes" id="UP000247892"/>
    </source>
</evidence>
<dbReference type="Pfam" id="PF13401">
    <property type="entry name" value="AAA_22"/>
    <property type="match status" value="1"/>
</dbReference>
<accession>A0A318LDD9</accession>
<evidence type="ECO:0000313" key="2">
    <source>
        <dbReference type="EMBL" id="PXY24021.1"/>
    </source>
</evidence>
<dbReference type="Gene3D" id="1.25.40.10">
    <property type="entry name" value="Tetratricopeptide repeat domain"/>
    <property type="match status" value="1"/>
</dbReference>
<dbReference type="EMBL" id="MASU01000013">
    <property type="protein sequence ID" value="PXY24021.1"/>
    <property type="molecule type" value="Genomic_DNA"/>
</dbReference>
<dbReference type="InterPro" id="IPR000792">
    <property type="entry name" value="Tscrpt_reg_LuxR_C"/>
</dbReference>
<dbReference type="GO" id="GO:0016887">
    <property type="term" value="F:ATP hydrolysis activity"/>
    <property type="evidence" value="ECO:0007669"/>
    <property type="project" value="InterPro"/>
</dbReference>
<proteinExistence type="predicted"/>
<dbReference type="SUPFAM" id="SSF52540">
    <property type="entry name" value="P-loop containing nucleoside triphosphate hydrolases"/>
    <property type="match status" value="1"/>
</dbReference>
<dbReference type="InterPro" id="IPR049945">
    <property type="entry name" value="AAA_22"/>
</dbReference>
<comment type="caution">
    <text evidence="2">The sequence shown here is derived from an EMBL/GenBank/DDBJ whole genome shotgun (WGS) entry which is preliminary data.</text>
</comment>
<dbReference type="AlphaFoldDB" id="A0A318LDD9"/>
<organism evidence="2 3">
    <name type="scientific">Prauserella flavalba</name>
    <dbReference type="NCBI Taxonomy" id="1477506"/>
    <lineage>
        <taxon>Bacteria</taxon>
        <taxon>Bacillati</taxon>
        <taxon>Actinomycetota</taxon>
        <taxon>Actinomycetes</taxon>
        <taxon>Pseudonocardiales</taxon>
        <taxon>Pseudonocardiaceae</taxon>
        <taxon>Prauserella</taxon>
    </lineage>
</organism>
<dbReference type="InterPro" id="IPR016032">
    <property type="entry name" value="Sig_transdc_resp-reg_C-effctor"/>
</dbReference>